<organism evidence="1 2">
    <name type="scientific">Panagrolaimus sp. JU765</name>
    <dbReference type="NCBI Taxonomy" id="591449"/>
    <lineage>
        <taxon>Eukaryota</taxon>
        <taxon>Metazoa</taxon>
        <taxon>Ecdysozoa</taxon>
        <taxon>Nematoda</taxon>
        <taxon>Chromadorea</taxon>
        <taxon>Rhabditida</taxon>
        <taxon>Tylenchina</taxon>
        <taxon>Panagrolaimomorpha</taxon>
        <taxon>Panagrolaimoidea</taxon>
        <taxon>Panagrolaimidae</taxon>
        <taxon>Panagrolaimus</taxon>
    </lineage>
</organism>
<accession>A0AC34Q5Z0</accession>
<evidence type="ECO:0000313" key="2">
    <source>
        <dbReference type="WBParaSite" id="JU765_v2.g13231.t1"/>
    </source>
</evidence>
<protein>
    <submittedName>
        <fullName evidence="2">Vacuolar ATPase assembly integral membrane protein VMA21 homolog</fullName>
    </submittedName>
</protein>
<dbReference type="WBParaSite" id="JU765_v2.g13231.t1">
    <property type="protein sequence ID" value="JU765_v2.g13231.t1"/>
    <property type="gene ID" value="JU765_v2.g13231"/>
</dbReference>
<evidence type="ECO:0000313" key="1">
    <source>
        <dbReference type="Proteomes" id="UP000887576"/>
    </source>
</evidence>
<dbReference type="Proteomes" id="UP000887576">
    <property type="component" value="Unplaced"/>
</dbReference>
<reference evidence="2" key="1">
    <citation type="submission" date="2022-11" db="UniProtKB">
        <authorList>
            <consortium name="WormBaseParasite"/>
        </authorList>
    </citation>
    <scope>IDENTIFICATION</scope>
</reference>
<name>A0AC34Q5Z0_9BILA</name>
<sequence length="91" mass="10051">MDDIIPVFKDKNVHSAIKNLLVYSIVILFVPLGSMFLLKMYFFEGIMGLSASDSTTYSAIAAVVLVHVVLIFWLAAAFKDGKPTKPAEKKD</sequence>
<proteinExistence type="predicted"/>